<sequence>MPALQQAHVHNQTSDVQPITPEGQHSEASVLGASISPWLSSLLAEPLPTLTPTSIASTPARPSAFRTTRPDFGGSNLAVTSSFNQLVEGLRAVERDVNRLTRQVEALTRSNIAQTQEIASLKEMVALLVIISSGSSSSICTTAATCY</sequence>
<comment type="caution">
    <text evidence="3">The sequence shown here is derived from an EMBL/GenBank/DDBJ whole genome shotgun (WGS) entry which is preliminary data.</text>
</comment>
<evidence type="ECO:0000256" key="2">
    <source>
        <dbReference type="SAM" id="MobiDB-lite"/>
    </source>
</evidence>
<proteinExistence type="predicted"/>
<feature type="coiled-coil region" evidence="1">
    <location>
        <begin position="83"/>
        <end position="117"/>
    </location>
</feature>
<reference evidence="3" key="2">
    <citation type="submission" date="2020-11" db="EMBL/GenBank/DDBJ databases">
        <authorList>
            <person name="McCartney M.A."/>
            <person name="Auch B."/>
            <person name="Kono T."/>
            <person name="Mallez S."/>
            <person name="Becker A."/>
            <person name="Gohl D.M."/>
            <person name="Silverstein K.A.T."/>
            <person name="Koren S."/>
            <person name="Bechman K.B."/>
            <person name="Herman A."/>
            <person name="Abrahante J.E."/>
            <person name="Garbe J."/>
        </authorList>
    </citation>
    <scope>NUCLEOTIDE SEQUENCE</scope>
    <source>
        <strain evidence="3">Duluth1</strain>
        <tissue evidence="3">Whole animal</tissue>
    </source>
</reference>
<dbReference type="Proteomes" id="UP000828390">
    <property type="component" value="Unassembled WGS sequence"/>
</dbReference>
<keyword evidence="1" id="KW-0175">Coiled coil</keyword>
<protein>
    <submittedName>
        <fullName evidence="3">Uncharacterized protein</fullName>
    </submittedName>
</protein>
<organism evidence="3 4">
    <name type="scientific">Dreissena polymorpha</name>
    <name type="common">Zebra mussel</name>
    <name type="synonym">Mytilus polymorpha</name>
    <dbReference type="NCBI Taxonomy" id="45954"/>
    <lineage>
        <taxon>Eukaryota</taxon>
        <taxon>Metazoa</taxon>
        <taxon>Spiralia</taxon>
        <taxon>Lophotrochozoa</taxon>
        <taxon>Mollusca</taxon>
        <taxon>Bivalvia</taxon>
        <taxon>Autobranchia</taxon>
        <taxon>Heteroconchia</taxon>
        <taxon>Euheterodonta</taxon>
        <taxon>Imparidentia</taxon>
        <taxon>Neoheterodontei</taxon>
        <taxon>Myida</taxon>
        <taxon>Dreissenoidea</taxon>
        <taxon>Dreissenidae</taxon>
        <taxon>Dreissena</taxon>
    </lineage>
</organism>
<accession>A0A9D4GP09</accession>
<dbReference type="EMBL" id="JAIWYP010000005">
    <property type="protein sequence ID" value="KAH3818906.1"/>
    <property type="molecule type" value="Genomic_DNA"/>
</dbReference>
<reference evidence="3" key="1">
    <citation type="journal article" date="2019" name="bioRxiv">
        <title>The Genome of the Zebra Mussel, Dreissena polymorpha: A Resource for Invasive Species Research.</title>
        <authorList>
            <person name="McCartney M.A."/>
            <person name="Auch B."/>
            <person name="Kono T."/>
            <person name="Mallez S."/>
            <person name="Zhang Y."/>
            <person name="Obille A."/>
            <person name="Becker A."/>
            <person name="Abrahante J.E."/>
            <person name="Garbe J."/>
            <person name="Badalamenti J.P."/>
            <person name="Herman A."/>
            <person name="Mangelson H."/>
            <person name="Liachko I."/>
            <person name="Sullivan S."/>
            <person name="Sone E.D."/>
            <person name="Koren S."/>
            <person name="Silverstein K.A.T."/>
            <person name="Beckman K.B."/>
            <person name="Gohl D.M."/>
        </authorList>
    </citation>
    <scope>NUCLEOTIDE SEQUENCE</scope>
    <source>
        <strain evidence="3">Duluth1</strain>
        <tissue evidence="3">Whole animal</tissue>
    </source>
</reference>
<evidence type="ECO:0000256" key="1">
    <source>
        <dbReference type="SAM" id="Coils"/>
    </source>
</evidence>
<gene>
    <name evidence="3" type="ORF">DPMN_120634</name>
</gene>
<evidence type="ECO:0000313" key="3">
    <source>
        <dbReference type="EMBL" id="KAH3818906.1"/>
    </source>
</evidence>
<keyword evidence="4" id="KW-1185">Reference proteome</keyword>
<dbReference type="AlphaFoldDB" id="A0A9D4GP09"/>
<feature type="compositionally biased region" description="Polar residues" evidence="2">
    <location>
        <begin position="8"/>
        <end position="17"/>
    </location>
</feature>
<feature type="region of interest" description="Disordered" evidence="2">
    <location>
        <begin position="1"/>
        <end position="25"/>
    </location>
</feature>
<evidence type="ECO:0000313" key="4">
    <source>
        <dbReference type="Proteomes" id="UP000828390"/>
    </source>
</evidence>
<name>A0A9D4GP09_DREPO</name>